<sequence length="65" mass="7434">MNLFILLELVYLAYVSSLSLFLEAMEHCLDEPVAVGLPYHIPQKIKILLMQKANDLCSYFLSSDK</sequence>
<feature type="chain" id="PRO_5043855022" evidence="1">
    <location>
        <begin position="18"/>
        <end position="65"/>
    </location>
</feature>
<evidence type="ECO:0000313" key="3">
    <source>
        <dbReference type="Proteomes" id="UP001179952"/>
    </source>
</evidence>
<accession>A0AAV8ZZ68</accession>
<organism evidence="2 3">
    <name type="scientific">Acorus gramineus</name>
    <name type="common">Dwarf sweet flag</name>
    <dbReference type="NCBI Taxonomy" id="55184"/>
    <lineage>
        <taxon>Eukaryota</taxon>
        <taxon>Viridiplantae</taxon>
        <taxon>Streptophyta</taxon>
        <taxon>Embryophyta</taxon>
        <taxon>Tracheophyta</taxon>
        <taxon>Spermatophyta</taxon>
        <taxon>Magnoliopsida</taxon>
        <taxon>Liliopsida</taxon>
        <taxon>Acoraceae</taxon>
        <taxon>Acorus</taxon>
    </lineage>
</organism>
<evidence type="ECO:0000256" key="1">
    <source>
        <dbReference type="SAM" id="SignalP"/>
    </source>
</evidence>
<dbReference type="AlphaFoldDB" id="A0AAV8ZZ68"/>
<proteinExistence type="predicted"/>
<gene>
    <name evidence="2" type="ORF">QJS04_geneDACA018349</name>
</gene>
<protein>
    <submittedName>
        <fullName evidence="2">Uncharacterized protein</fullName>
    </submittedName>
</protein>
<reference evidence="2" key="2">
    <citation type="submission" date="2023-06" db="EMBL/GenBank/DDBJ databases">
        <authorList>
            <person name="Ma L."/>
            <person name="Liu K.-W."/>
            <person name="Li Z."/>
            <person name="Hsiao Y.-Y."/>
            <person name="Qi Y."/>
            <person name="Fu T."/>
            <person name="Tang G."/>
            <person name="Zhang D."/>
            <person name="Sun W.-H."/>
            <person name="Liu D.-K."/>
            <person name="Li Y."/>
            <person name="Chen G.-Z."/>
            <person name="Liu X.-D."/>
            <person name="Liao X.-Y."/>
            <person name="Jiang Y.-T."/>
            <person name="Yu X."/>
            <person name="Hao Y."/>
            <person name="Huang J."/>
            <person name="Zhao X.-W."/>
            <person name="Ke S."/>
            <person name="Chen Y.-Y."/>
            <person name="Wu W.-L."/>
            <person name="Hsu J.-L."/>
            <person name="Lin Y.-F."/>
            <person name="Huang M.-D."/>
            <person name="Li C.-Y."/>
            <person name="Huang L."/>
            <person name="Wang Z.-W."/>
            <person name="Zhao X."/>
            <person name="Zhong W.-Y."/>
            <person name="Peng D.-H."/>
            <person name="Ahmad S."/>
            <person name="Lan S."/>
            <person name="Zhang J.-S."/>
            <person name="Tsai W.-C."/>
            <person name="Van De Peer Y."/>
            <person name="Liu Z.-J."/>
        </authorList>
    </citation>
    <scope>NUCLEOTIDE SEQUENCE</scope>
    <source>
        <strain evidence="2">SCP</strain>
        <tissue evidence="2">Leaves</tissue>
    </source>
</reference>
<dbReference type="Proteomes" id="UP001179952">
    <property type="component" value="Unassembled WGS sequence"/>
</dbReference>
<reference evidence="2" key="1">
    <citation type="journal article" date="2023" name="Nat. Commun.">
        <title>Diploid and tetraploid genomes of Acorus and the evolution of monocots.</title>
        <authorList>
            <person name="Ma L."/>
            <person name="Liu K.W."/>
            <person name="Li Z."/>
            <person name="Hsiao Y.Y."/>
            <person name="Qi Y."/>
            <person name="Fu T."/>
            <person name="Tang G.D."/>
            <person name="Zhang D."/>
            <person name="Sun W.H."/>
            <person name="Liu D.K."/>
            <person name="Li Y."/>
            <person name="Chen G.Z."/>
            <person name="Liu X.D."/>
            <person name="Liao X.Y."/>
            <person name="Jiang Y.T."/>
            <person name="Yu X."/>
            <person name="Hao Y."/>
            <person name="Huang J."/>
            <person name="Zhao X.W."/>
            <person name="Ke S."/>
            <person name="Chen Y.Y."/>
            <person name="Wu W.L."/>
            <person name="Hsu J.L."/>
            <person name="Lin Y.F."/>
            <person name="Huang M.D."/>
            <person name="Li C.Y."/>
            <person name="Huang L."/>
            <person name="Wang Z.W."/>
            <person name="Zhao X."/>
            <person name="Zhong W.Y."/>
            <person name="Peng D.H."/>
            <person name="Ahmad S."/>
            <person name="Lan S."/>
            <person name="Zhang J.S."/>
            <person name="Tsai W.C."/>
            <person name="Van de Peer Y."/>
            <person name="Liu Z.J."/>
        </authorList>
    </citation>
    <scope>NUCLEOTIDE SEQUENCE</scope>
    <source>
        <strain evidence="2">SCP</strain>
    </source>
</reference>
<name>A0AAV8ZZ68_ACOGR</name>
<keyword evidence="1" id="KW-0732">Signal</keyword>
<evidence type="ECO:0000313" key="2">
    <source>
        <dbReference type="EMBL" id="KAK1257966.1"/>
    </source>
</evidence>
<comment type="caution">
    <text evidence="2">The sequence shown here is derived from an EMBL/GenBank/DDBJ whole genome shotgun (WGS) entry which is preliminary data.</text>
</comment>
<keyword evidence="3" id="KW-1185">Reference proteome</keyword>
<dbReference type="EMBL" id="JAUJYN010000029">
    <property type="protein sequence ID" value="KAK1257966.1"/>
    <property type="molecule type" value="Genomic_DNA"/>
</dbReference>
<feature type="signal peptide" evidence="1">
    <location>
        <begin position="1"/>
        <end position="17"/>
    </location>
</feature>